<dbReference type="NCBIfam" id="TIGR00494">
    <property type="entry name" value="crcB"/>
    <property type="match status" value="1"/>
</dbReference>
<comment type="caution">
    <text evidence="12">The sequence shown here is derived from an EMBL/GenBank/DDBJ whole genome shotgun (WGS) entry which is preliminary data.</text>
</comment>
<feature type="binding site" evidence="11">
    <location>
        <position position="80"/>
    </location>
    <ligand>
        <name>Na(+)</name>
        <dbReference type="ChEBI" id="CHEBI:29101"/>
        <note>structural</note>
    </ligand>
</feature>
<feature type="transmembrane region" description="Helical" evidence="11">
    <location>
        <begin position="35"/>
        <end position="57"/>
    </location>
</feature>
<dbReference type="OrthoDB" id="9815830at2"/>
<feature type="binding site" evidence="11">
    <location>
        <position position="77"/>
    </location>
    <ligand>
        <name>Na(+)</name>
        <dbReference type="ChEBI" id="CHEBI:29101"/>
        <note>structural</note>
    </ligand>
</feature>
<evidence type="ECO:0000256" key="9">
    <source>
        <dbReference type="ARBA" id="ARBA00035120"/>
    </source>
</evidence>
<evidence type="ECO:0000256" key="5">
    <source>
        <dbReference type="ARBA" id="ARBA00022989"/>
    </source>
</evidence>
<evidence type="ECO:0000256" key="11">
    <source>
        <dbReference type="HAMAP-Rule" id="MF_00454"/>
    </source>
</evidence>
<dbReference type="Proteomes" id="UP000298264">
    <property type="component" value="Unassembled WGS sequence"/>
</dbReference>
<comment type="function">
    <text evidence="11">Fluoride-specific ion channel. Important for reducing fluoride concentration in the cell, thus reducing its toxicity.</text>
</comment>
<name>A0A4R9LMF0_9LEPT</name>
<dbReference type="GO" id="GO:0062054">
    <property type="term" value="F:fluoride channel activity"/>
    <property type="evidence" value="ECO:0007669"/>
    <property type="project" value="UniProtKB-UniRule"/>
</dbReference>
<dbReference type="GO" id="GO:0005886">
    <property type="term" value="C:plasma membrane"/>
    <property type="evidence" value="ECO:0007669"/>
    <property type="project" value="UniProtKB-SubCell"/>
</dbReference>
<evidence type="ECO:0000313" key="13">
    <source>
        <dbReference type="Proteomes" id="UP000298264"/>
    </source>
</evidence>
<sequence>MFMFKDILLIGLGGFLGTMGRYALSTMINHQMKSFFLGTFVVNVLGSLLIGIFYGWGESRSWMNPQTRILLTSGFCGGFTTFSAFAFENVKLIESNSFSIPALYIITSVSVCIFAGYAGYQLTK</sequence>
<evidence type="ECO:0000313" key="12">
    <source>
        <dbReference type="EMBL" id="TGN09731.1"/>
    </source>
</evidence>
<keyword evidence="2 11" id="KW-1003">Cell membrane</keyword>
<proteinExistence type="inferred from homology"/>
<dbReference type="InterPro" id="IPR003691">
    <property type="entry name" value="FluC"/>
</dbReference>
<evidence type="ECO:0000256" key="8">
    <source>
        <dbReference type="ARBA" id="ARBA00023303"/>
    </source>
</evidence>
<dbReference type="Pfam" id="PF02537">
    <property type="entry name" value="CRCB"/>
    <property type="match status" value="1"/>
</dbReference>
<keyword evidence="5 11" id="KW-1133">Transmembrane helix</keyword>
<dbReference type="GO" id="GO:0046872">
    <property type="term" value="F:metal ion binding"/>
    <property type="evidence" value="ECO:0007669"/>
    <property type="project" value="UniProtKB-KW"/>
</dbReference>
<evidence type="ECO:0000256" key="6">
    <source>
        <dbReference type="ARBA" id="ARBA00023065"/>
    </source>
</evidence>
<keyword evidence="7 11" id="KW-0472">Membrane</keyword>
<dbReference type="HAMAP" id="MF_00454">
    <property type="entry name" value="FluC"/>
    <property type="match status" value="1"/>
</dbReference>
<keyword evidence="11" id="KW-0479">Metal-binding</keyword>
<dbReference type="PANTHER" id="PTHR28259">
    <property type="entry name" value="FLUORIDE EXPORT PROTEIN 1-RELATED"/>
    <property type="match status" value="1"/>
</dbReference>
<keyword evidence="11" id="KW-0915">Sodium</keyword>
<feature type="transmembrane region" description="Helical" evidence="11">
    <location>
        <begin position="69"/>
        <end position="87"/>
    </location>
</feature>
<comment type="activity regulation">
    <text evidence="11">Na(+) is not transported, but it plays an essential structural role and its presence is essential for fluoride channel function.</text>
</comment>
<protein>
    <recommendedName>
        <fullName evidence="11">Fluoride-specific ion channel FluC</fullName>
    </recommendedName>
</protein>
<dbReference type="PANTHER" id="PTHR28259:SF1">
    <property type="entry name" value="FLUORIDE EXPORT PROTEIN 1-RELATED"/>
    <property type="match status" value="1"/>
</dbReference>
<gene>
    <name evidence="11 12" type="primary">crcB</name>
    <name evidence="11" type="synonym">fluC</name>
    <name evidence="12" type="ORF">EHS11_11640</name>
</gene>
<evidence type="ECO:0000256" key="1">
    <source>
        <dbReference type="ARBA" id="ARBA00004651"/>
    </source>
</evidence>
<keyword evidence="6 11" id="KW-0406">Ion transport</keyword>
<evidence type="ECO:0000256" key="2">
    <source>
        <dbReference type="ARBA" id="ARBA00022475"/>
    </source>
</evidence>
<evidence type="ECO:0000256" key="10">
    <source>
        <dbReference type="ARBA" id="ARBA00035585"/>
    </source>
</evidence>
<reference evidence="12" key="1">
    <citation type="journal article" date="2019" name="PLoS Negl. Trop. Dis.">
        <title>Revisiting the worldwide diversity of Leptospira species in the environment.</title>
        <authorList>
            <person name="Vincent A.T."/>
            <person name="Schiettekatte O."/>
            <person name="Bourhy P."/>
            <person name="Veyrier F.J."/>
            <person name="Picardeau M."/>
        </authorList>
    </citation>
    <scope>NUCLEOTIDE SEQUENCE [LARGE SCALE GENOMIC DNA]</scope>
    <source>
        <strain evidence="12">201400974</strain>
    </source>
</reference>
<comment type="catalytic activity">
    <reaction evidence="10">
        <text>fluoride(in) = fluoride(out)</text>
        <dbReference type="Rhea" id="RHEA:76159"/>
        <dbReference type="ChEBI" id="CHEBI:17051"/>
    </reaction>
    <physiologicalReaction direction="left-to-right" evidence="10">
        <dbReference type="Rhea" id="RHEA:76160"/>
    </physiologicalReaction>
</comment>
<comment type="subcellular location">
    <subcellularLocation>
        <location evidence="1 11">Cell membrane</location>
        <topology evidence="1 11">Multi-pass membrane protein</topology>
    </subcellularLocation>
</comment>
<evidence type="ECO:0000256" key="3">
    <source>
        <dbReference type="ARBA" id="ARBA00022519"/>
    </source>
</evidence>
<dbReference type="GO" id="GO:0140114">
    <property type="term" value="P:cellular detoxification of fluoride"/>
    <property type="evidence" value="ECO:0007669"/>
    <property type="project" value="UniProtKB-UniRule"/>
</dbReference>
<accession>A0A4R9LMF0</accession>
<dbReference type="EMBL" id="RQHV01000050">
    <property type="protein sequence ID" value="TGN09731.1"/>
    <property type="molecule type" value="Genomic_DNA"/>
</dbReference>
<keyword evidence="13" id="KW-1185">Reference proteome</keyword>
<feature type="transmembrane region" description="Helical" evidence="11">
    <location>
        <begin position="99"/>
        <end position="120"/>
    </location>
</feature>
<keyword evidence="11" id="KW-0813">Transport</keyword>
<dbReference type="AlphaFoldDB" id="A0A4R9LMF0"/>
<organism evidence="12 13">
    <name type="scientific">Leptospira ilyithenensis</name>
    <dbReference type="NCBI Taxonomy" id="2484901"/>
    <lineage>
        <taxon>Bacteria</taxon>
        <taxon>Pseudomonadati</taxon>
        <taxon>Spirochaetota</taxon>
        <taxon>Spirochaetia</taxon>
        <taxon>Leptospirales</taxon>
        <taxon>Leptospiraceae</taxon>
        <taxon>Leptospira</taxon>
    </lineage>
</organism>
<evidence type="ECO:0000256" key="7">
    <source>
        <dbReference type="ARBA" id="ARBA00023136"/>
    </source>
</evidence>
<keyword evidence="3" id="KW-0997">Cell inner membrane</keyword>
<keyword evidence="8 11" id="KW-0407">Ion channel</keyword>
<keyword evidence="4 11" id="KW-0812">Transmembrane</keyword>
<comment type="similarity">
    <text evidence="9 11">Belongs to the fluoride channel Fluc/FEX (TC 1.A.43) family.</text>
</comment>
<evidence type="ECO:0000256" key="4">
    <source>
        <dbReference type="ARBA" id="ARBA00022692"/>
    </source>
</evidence>